<evidence type="ECO:0000256" key="1">
    <source>
        <dbReference type="ARBA" id="ARBA00004123"/>
    </source>
</evidence>
<feature type="region of interest" description="Disordered" evidence="5">
    <location>
        <begin position="528"/>
        <end position="552"/>
    </location>
</feature>
<comment type="similarity">
    <text evidence="2">Belongs to the RED family.</text>
</comment>
<dbReference type="GO" id="GO:0000398">
    <property type="term" value="P:mRNA splicing, via spliceosome"/>
    <property type="evidence" value="ECO:0000318"/>
    <property type="project" value="GO_Central"/>
</dbReference>
<dbReference type="RefSeq" id="XP_002117518.1">
    <property type="nucleotide sequence ID" value="XM_002117482.1"/>
</dbReference>
<feature type="region of interest" description="Disordered" evidence="5">
    <location>
        <begin position="86"/>
        <end position="124"/>
    </location>
</feature>
<proteinExistence type="inferred from homology"/>
<dbReference type="InParanoid" id="B3SBB8"/>
<evidence type="ECO:0000259" key="6">
    <source>
        <dbReference type="Pfam" id="PF07807"/>
    </source>
</evidence>
<dbReference type="AlphaFoldDB" id="B3SBB8"/>
<gene>
    <name evidence="8" type="ORF">TRIADDRAFT_64358</name>
</gene>
<evidence type="ECO:0000259" key="7">
    <source>
        <dbReference type="Pfam" id="PF07808"/>
    </source>
</evidence>
<dbReference type="CTD" id="6758780"/>
<evidence type="ECO:0000313" key="9">
    <source>
        <dbReference type="Proteomes" id="UP000009022"/>
    </source>
</evidence>
<evidence type="ECO:0000256" key="5">
    <source>
        <dbReference type="SAM" id="MobiDB-lite"/>
    </source>
</evidence>
<accession>B3SBB8</accession>
<sequence length="552" mass="62945">MATASVQQCFLSDGIRLSVYPSNIGFKQPPDRADDCFQLDILVTAMPEVQNEPFSNPIAPPTFHRGESKEEKLTNDDFRRMLMTPRPKSSEFSTISKKDEKDTAQIKRHKKKSTTQFAKEKSEEDQWKKEIANKYRDRAKERRDGVDTDYQNAASHTDTRYRTIGPLGESGDSAAERRIKEIQESKYLGGDMEHTHLVKGLDFALLQKVREQMTTDERDEIIEEEDLSTQNKVKQVETEEISFRTRLAKNIHNIVFKSSLPLRNEFFASGRMAYAVDLNDDEGESDIPTTIIRSKADFQNAETQSDISTNDIVINKLTQILAHLRQGLRSKKLKKKERAGKEHVTAHSQERPKVIAPEGNMSIFDDVGSDYLLDLKSKKDKKSHQMQPVIRTFELWSTIIADAKNRQQQNIKAKAKTVPAKKNQGVGSSLDYYAECYPGAMEVDDAMADSDEEADYSKMDMGNKKGPVGRWDFENEEDYNKYMEKREALPKAAFQFGVKMADGRKTRRQGVKDDKSKLDREWQQISNIIKKRKEMGTGGPVSGSAKKLKESD</sequence>
<dbReference type="FunCoup" id="B3SBB8">
    <property type="interactions" value="2103"/>
</dbReference>
<dbReference type="KEGG" id="tad:TRIADDRAFT_64358"/>
<keyword evidence="9" id="KW-1185">Reference proteome</keyword>
<evidence type="ECO:0000256" key="2">
    <source>
        <dbReference type="ARBA" id="ARBA00006660"/>
    </source>
</evidence>
<dbReference type="OrthoDB" id="3366823at2759"/>
<dbReference type="Pfam" id="PF07808">
    <property type="entry name" value="RED_N"/>
    <property type="match status" value="1"/>
</dbReference>
<dbReference type="Pfam" id="PF07807">
    <property type="entry name" value="RED_C"/>
    <property type="match status" value="1"/>
</dbReference>
<reference evidence="8 9" key="1">
    <citation type="journal article" date="2008" name="Nature">
        <title>The Trichoplax genome and the nature of placozoans.</title>
        <authorList>
            <person name="Srivastava M."/>
            <person name="Begovic E."/>
            <person name="Chapman J."/>
            <person name="Putnam N.H."/>
            <person name="Hellsten U."/>
            <person name="Kawashima T."/>
            <person name="Kuo A."/>
            <person name="Mitros T."/>
            <person name="Salamov A."/>
            <person name="Carpenter M.L."/>
            <person name="Signorovitch A.Y."/>
            <person name="Moreno M.A."/>
            <person name="Kamm K."/>
            <person name="Grimwood J."/>
            <person name="Schmutz J."/>
            <person name="Shapiro H."/>
            <person name="Grigoriev I.V."/>
            <person name="Buss L.W."/>
            <person name="Schierwater B."/>
            <person name="Dellaporta S.L."/>
            <person name="Rokhsar D.S."/>
        </authorList>
    </citation>
    <scope>NUCLEOTIDE SEQUENCE [LARGE SCALE GENOMIC DNA]</scope>
    <source>
        <strain evidence="8 9">Grell-BS-1999</strain>
    </source>
</reference>
<dbReference type="InterPro" id="IPR012916">
    <property type="entry name" value="RED_N"/>
</dbReference>
<evidence type="ECO:0000256" key="4">
    <source>
        <dbReference type="ARBA" id="ARBA00023242"/>
    </source>
</evidence>
<feature type="domain" description="RED-like N-terminal" evidence="7">
    <location>
        <begin position="112"/>
        <end position="337"/>
    </location>
</feature>
<dbReference type="PhylomeDB" id="B3SBB8"/>
<keyword evidence="3" id="KW-0677">Repeat</keyword>
<evidence type="ECO:0000313" key="8">
    <source>
        <dbReference type="EMBL" id="EDV19928.1"/>
    </source>
</evidence>
<protein>
    <recommendedName>
        <fullName evidence="10">RED-like N-terminal domain-containing protein</fullName>
    </recommendedName>
</protein>
<comment type="subcellular location">
    <subcellularLocation>
        <location evidence="1">Nucleus</location>
    </subcellularLocation>
</comment>
<dbReference type="STRING" id="10228.B3SBB8"/>
<dbReference type="GeneID" id="6758780"/>
<dbReference type="Proteomes" id="UP000009022">
    <property type="component" value="Unassembled WGS sequence"/>
</dbReference>
<dbReference type="OMA" id="WQQTNGY"/>
<evidence type="ECO:0000256" key="3">
    <source>
        <dbReference type="ARBA" id="ARBA00022737"/>
    </source>
</evidence>
<evidence type="ECO:0008006" key="10">
    <source>
        <dbReference type="Google" id="ProtNLM"/>
    </source>
</evidence>
<name>B3SBB8_TRIAD</name>
<dbReference type="PANTHER" id="PTHR12765">
    <property type="entry name" value="RED PROTEIN IK FACTOR CYTOKINE IK"/>
    <property type="match status" value="1"/>
</dbReference>
<feature type="compositionally biased region" description="Basic and acidic residues" evidence="5">
    <location>
        <begin position="96"/>
        <end position="105"/>
    </location>
</feature>
<keyword evidence="4" id="KW-0539">Nucleus</keyword>
<dbReference type="EMBL" id="DS985264">
    <property type="protein sequence ID" value="EDV19928.1"/>
    <property type="molecule type" value="Genomic_DNA"/>
</dbReference>
<dbReference type="GO" id="GO:0005634">
    <property type="term" value="C:nucleus"/>
    <property type="evidence" value="ECO:0000318"/>
    <property type="project" value="GO_Central"/>
</dbReference>
<dbReference type="InterPro" id="IPR012492">
    <property type="entry name" value="RED_C"/>
</dbReference>
<feature type="domain" description="Protein RED C-terminal" evidence="6">
    <location>
        <begin position="433"/>
        <end position="540"/>
    </location>
</feature>
<dbReference type="eggNOG" id="KOG2498">
    <property type="taxonomic scope" value="Eukaryota"/>
</dbReference>
<dbReference type="HOGENOM" id="CLU_026814_2_0_1"/>
<organism evidence="8 9">
    <name type="scientific">Trichoplax adhaerens</name>
    <name type="common">Trichoplax reptans</name>
    <dbReference type="NCBI Taxonomy" id="10228"/>
    <lineage>
        <taxon>Eukaryota</taxon>
        <taxon>Metazoa</taxon>
        <taxon>Placozoa</taxon>
        <taxon>Uniplacotomia</taxon>
        <taxon>Trichoplacea</taxon>
        <taxon>Trichoplacidae</taxon>
        <taxon>Trichoplax</taxon>
    </lineage>
</organism>
<dbReference type="InterPro" id="IPR039896">
    <property type="entry name" value="Red-like"/>
</dbReference>